<gene>
    <name evidence="4" type="ORF">Q8X39_02725</name>
</gene>
<evidence type="ECO:0000256" key="1">
    <source>
        <dbReference type="ARBA" id="ARBA00006586"/>
    </source>
</evidence>
<dbReference type="InterPro" id="IPR002692">
    <property type="entry name" value="S45"/>
</dbReference>
<dbReference type="CDD" id="cd03747">
    <property type="entry name" value="Ntn_PGA_like"/>
    <property type="match status" value="1"/>
</dbReference>
<dbReference type="InterPro" id="IPR023343">
    <property type="entry name" value="Penicillin_amidase_dom1"/>
</dbReference>
<dbReference type="Pfam" id="PF01804">
    <property type="entry name" value="Penicil_amidase"/>
    <property type="match status" value="1"/>
</dbReference>
<dbReference type="Gene3D" id="3.60.20.10">
    <property type="entry name" value="Glutamine Phosphoribosylpyrophosphate, subunit 1, domain 1"/>
    <property type="match status" value="1"/>
</dbReference>
<evidence type="ECO:0000313" key="4">
    <source>
        <dbReference type="EMBL" id="MDP4299534.1"/>
    </source>
</evidence>
<dbReference type="SUPFAM" id="SSF56235">
    <property type="entry name" value="N-terminal nucleophile aminohydrolases (Ntn hydrolases)"/>
    <property type="match status" value="1"/>
</dbReference>
<dbReference type="PANTHER" id="PTHR34218:SF4">
    <property type="entry name" value="ACYL-HOMOSERINE LACTONE ACYLASE QUIP"/>
    <property type="match status" value="1"/>
</dbReference>
<dbReference type="InterPro" id="IPR043146">
    <property type="entry name" value="Penicillin_amidase_N_B-knob"/>
</dbReference>
<dbReference type="PANTHER" id="PTHR34218">
    <property type="entry name" value="PEPTIDASE S45 PENICILLIN AMIDASE"/>
    <property type="match status" value="1"/>
</dbReference>
<comment type="similarity">
    <text evidence="1">Belongs to the peptidase S45 family.</text>
</comment>
<protein>
    <submittedName>
        <fullName evidence="4">Penicillin acylase family protein</fullName>
        <ecNumber evidence="4">3.5.1.-</ecNumber>
    </submittedName>
</protein>
<evidence type="ECO:0000256" key="2">
    <source>
        <dbReference type="ARBA" id="ARBA00022801"/>
    </source>
</evidence>
<keyword evidence="3" id="KW-0865">Zymogen</keyword>
<accession>A0ABT9FZ66</accession>
<dbReference type="Gene3D" id="1.10.1400.10">
    <property type="match status" value="1"/>
</dbReference>
<comment type="caution">
    <text evidence="4">The sequence shown here is derived from an EMBL/GenBank/DDBJ whole genome shotgun (WGS) entry which is preliminary data.</text>
</comment>
<dbReference type="InterPro" id="IPR014395">
    <property type="entry name" value="Pen/GL7ACA/AHL_acylase"/>
</dbReference>
<dbReference type="InterPro" id="IPR029055">
    <property type="entry name" value="Ntn_hydrolases_N"/>
</dbReference>
<dbReference type="GO" id="GO:0016787">
    <property type="term" value="F:hydrolase activity"/>
    <property type="evidence" value="ECO:0007669"/>
    <property type="project" value="UniProtKB-KW"/>
</dbReference>
<reference evidence="4 5" key="1">
    <citation type="submission" date="2023-08" db="EMBL/GenBank/DDBJ databases">
        <authorList>
            <person name="Roldan D.M."/>
            <person name="Menes R.J."/>
        </authorList>
    </citation>
    <scope>NUCLEOTIDE SEQUENCE [LARGE SCALE GENOMIC DNA]</scope>
    <source>
        <strain evidence="4 5">CCM 2812</strain>
    </source>
</reference>
<dbReference type="Gene3D" id="1.10.439.10">
    <property type="entry name" value="Penicillin Amidohydrolase, domain 1"/>
    <property type="match status" value="1"/>
</dbReference>
<proteinExistence type="inferred from homology"/>
<dbReference type="Gene3D" id="2.30.120.10">
    <property type="match status" value="1"/>
</dbReference>
<name>A0ABT9FZ66_LEPDI</name>
<dbReference type="EC" id="3.5.1.-" evidence="4"/>
<keyword evidence="5" id="KW-1185">Reference proteome</keyword>
<sequence>MNRRLLRRLALWTLSLLLLGMVLLMAGYAAYRQRVLPMVDGTRTVRSVYGDLRIARDGWGVPTIEADRREGAWFGLGYAHAQDRLWQLELHRRIGAGRLAEAFGPEALDNDRFLRALGVRRAAEAQWARLDGETRTALEAYAAGVNSWMTQHLSARPPEFLLLGIRPEPWTPVDSLAWSIMMAWDLGGNWSTELLRLRLAARMDLARIQQILPPYPGESPLAVADYTELARQWQVHGGDTVERLIGMAPESGVEGVGSNNWAVDGRRTTRGMPLVANDPHLRLSTPALWYVARLSAPGLHVGGGTIPGLPVVVVGQNDAVAWAFTNTNPDVQDLYLEAVDPADPMRYRTPDGWARFEEREELIAVRGQAQPVRLRLRHGRHGPVISDAASRAFEGLTGRAGQPYALALRWTALDADVSNLVAGIGFNRAGSIEDFIAAARDYGVPMQNMIVADRRGPHGRIAMVLPGRVPVRAPDNDLQGQFPAPGWLARYDWTGYLPERALPVTRDPPDGWLASANQRTTPAGYAPLLTREWTRPHRQQRIEQLLAATPKHDVDSFSRMQLDVRSQGALVLLPAFRAARLNGSVEDVDAAAIVRIQASFDGEMTASAIGPSLFHAWVQALTRRILADELGALWGRQFSERRSWRDALEDILARQDAWWCDDKSTSDRQESCPEQVDAALRDAVDDLRQRLGNEPSTWRWERLHVVRAEHSPFSRVAPLRRLFELRVPVAGDAQSVNAMRVNLRPDPGDPQAYASEHGPSLRTIFDLADPANSRVMLSTGQSGIPLSPDYASLIGPWAEGRTIPLWPSRPAAHVLSLRAIAP</sequence>
<organism evidence="4 5">
    <name type="scientific">Leptothrix discophora</name>
    <dbReference type="NCBI Taxonomy" id="89"/>
    <lineage>
        <taxon>Bacteria</taxon>
        <taxon>Pseudomonadati</taxon>
        <taxon>Pseudomonadota</taxon>
        <taxon>Betaproteobacteria</taxon>
        <taxon>Burkholderiales</taxon>
        <taxon>Sphaerotilaceae</taxon>
        <taxon>Leptothrix</taxon>
    </lineage>
</organism>
<dbReference type="InterPro" id="IPR043147">
    <property type="entry name" value="Penicillin_amidase_A-knob"/>
</dbReference>
<dbReference type="EMBL" id="JAUZEE010000001">
    <property type="protein sequence ID" value="MDP4299534.1"/>
    <property type="molecule type" value="Genomic_DNA"/>
</dbReference>
<dbReference type="Proteomes" id="UP001235760">
    <property type="component" value="Unassembled WGS sequence"/>
</dbReference>
<evidence type="ECO:0000256" key="3">
    <source>
        <dbReference type="ARBA" id="ARBA00023145"/>
    </source>
</evidence>
<dbReference type="PIRSF" id="PIRSF001227">
    <property type="entry name" value="Pen_acylase"/>
    <property type="match status" value="1"/>
</dbReference>
<keyword evidence="2 4" id="KW-0378">Hydrolase</keyword>
<dbReference type="RefSeq" id="WP_305748074.1">
    <property type="nucleotide sequence ID" value="NZ_JAUZEE010000001.1"/>
</dbReference>
<evidence type="ECO:0000313" key="5">
    <source>
        <dbReference type="Proteomes" id="UP001235760"/>
    </source>
</evidence>